<protein>
    <recommendedName>
        <fullName evidence="3">F-box domain-containing protein</fullName>
    </recommendedName>
</protein>
<dbReference type="Proteomes" id="UP000736335">
    <property type="component" value="Unassembled WGS sequence"/>
</dbReference>
<keyword evidence="2" id="KW-1185">Reference proteome</keyword>
<accession>A0A9P6L2M2</accession>
<dbReference type="SUPFAM" id="SSF81383">
    <property type="entry name" value="F-box domain"/>
    <property type="match status" value="1"/>
</dbReference>
<evidence type="ECO:0000313" key="2">
    <source>
        <dbReference type="Proteomes" id="UP000736335"/>
    </source>
</evidence>
<dbReference type="AlphaFoldDB" id="A0A9P6L2M2"/>
<evidence type="ECO:0000313" key="1">
    <source>
        <dbReference type="EMBL" id="KAF9779607.1"/>
    </source>
</evidence>
<evidence type="ECO:0008006" key="3">
    <source>
        <dbReference type="Google" id="ProtNLM"/>
    </source>
</evidence>
<organism evidence="1 2">
    <name type="scientific">Thelephora terrestris</name>
    <dbReference type="NCBI Taxonomy" id="56493"/>
    <lineage>
        <taxon>Eukaryota</taxon>
        <taxon>Fungi</taxon>
        <taxon>Dikarya</taxon>
        <taxon>Basidiomycota</taxon>
        <taxon>Agaricomycotina</taxon>
        <taxon>Agaricomycetes</taxon>
        <taxon>Thelephorales</taxon>
        <taxon>Thelephoraceae</taxon>
        <taxon>Thelephora</taxon>
    </lineage>
</organism>
<reference evidence="1" key="2">
    <citation type="submission" date="2020-11" db="EMBL/GenBank/DDBJ databases">
        <authorList>
            <consortium name="DOE Joint Genome Institute"/>
            <person name="Kuo A."/>
            <person name="Miyauchi S."/>
            <person name="Kiss E."/>
            <person name="Drula E."/>
            <person name="Kohler A."/>
            <person name="Sanchez-Garcia M."/>
            <person name="Andreopoulos B."/>
            <person name="Barry K.W."/>
            <person name="Bonito G."/>
            <person name="Buee M."/>
            <person name="Carver A."/>
            <person name="Chen C."/>
            <person name="Cichocki N."/>
            <person name="Clum A."/>
            <person name="Culley D."/>
            <person name="Crous P.W."/>
            <person name="Fauchery L."/>
            <person name="Girlanda M."/>
            <person name="Hayes R."/>
            <person name="Keri Z."/>
            <person name="Labutti K."/>
            <person name="Lipzen A."/>
            <person name="Lombard V."/>
            <person name="Magnuson J."/>
            <person name="Maillard F."/>
            <person name="Morin E."/>
            <person name="Murat C."/>
            <person name="Nolan M."/>
            <person name="Ohm R."/>
            <person name="Pangilinan J."/>
            <person name="Pereira M."/>
            <person name="Perotto S."/>
            <person name="Peter M."/>
            <person name="Riley R."/>
            <person name="Sitrit Y."/>
            <person name="Stielow B."/>
            <person name="Szollosi G."/>
            <person name="Zifcakova L."/>
            <person name="Stursova M."/>
            <person name="Spatafora J.W."/>
            <person name="Tedersoo L."/>
            <person name="Vaario L.-M."/>
            <person name="Yamada A."/>
            <person name="Yan M."/>
            <person name="Wang P."/>
            <person name="Xu J."/>
            <person name="Bruns T."/>
            <person name="Baldrian P."/>
            <person name="Vilgalys R."/>
            <person name="Henrissat B."/>
            <person name="Grigoriev I.V."/>
            <person name="Hibbett D."/>
            <person name="Nagy L.G."/>
            <person name="Martin F.M."/>
        </authorList>
    </citation>
    <scope>NUCLEOTIDE SEQUENCE</scope>
    <source>
        <strain evidence="1">UH-Tt-Lm1</strain>
    </source>
</reference>
<dbReference type="InterPro" id="IPR036047">
    <property type="entry name" value="F-box-like_dom_sf"/>
</dbReference>
<gene>
    <name evidence="1" type="ORF">BJ322DRAFT_1113407</name>
</gene>
<proteinExistence type="predicted"/>
<dbReference type="EMBL" id="WIUZ02000019">
    <property type="protein sequence ID" value="KAF9779607.1"/>
    <property type="molecule type" value="Genomic_DNA"/>
</dbReference>
<reference evidence="1" key="1">
    <citation type="journal article" date="2020" name="Nat. Commun.">
        <title>Large-scale genome sequencing of mycorrhizal fungi provides insights into the early evolution of symbiotic traits.</title>
        <authorList>
            <person name="Miyauchi S."/>
            <person name="Kiss E."/>
            <person name="Kuo A."/>
            <person name="Drula E."/>
            <person name="Kohler A."/>
            <person name="Sanchez-Garcia M."/>
            <person name="Morin E."/>
            <person name="Andreopoulos B."/>
            <person name="Barry K.W."/>
            <person name="Bonito G."/>
            <person name="Buee M."/>
            <person name="Carver A."/>
            <person name="Chen C."/>
            <person name="Cichocki N."/>
            <person name="Clum A."/>
            <person name="Culley D."/>
            <person name="Crous P.W."/>
            <person name="Fauchery L."/>
            <person name="Girlanda M."/>
            <person name="Hayes R.D."/>
            <person name="Keri Z."/>
            <person name="LaButti K."/>
            <person name="Lipzen A."/>
            <person name="Lombard V."/>
            <person name="Magnuson J."/>
            <person name="Maillard F."/>
            <person name="Murat C."/>
            <person name="Nolan M."/>
            <person name="Ohm R.A."/>
            <person name="Pangilinan J."/>
            <person name="Pereira M.F."/>
            <person name="Perotto S."/>
            <person name="Peter M."/>
            <person name="Pfister S."/>
            <person name="Riley R."/>
            <person name="Sitrit Y."/>
            <person name="Stielow J.B."/>
            <person name="Szollosi G."/>
            <person name="Zifcakova L."/>
            <person name="Stursova M."/>
            <person name="Spatafora J.W."/>
            <person name="Tedersoo L."/>
            <person name="Vaario L.M."/>
            <person name="Yamada A."/>
            <person name="Yan M."/>
            <person name="Wang P."/>
            <person name="Xu J."/>
            <person name="Bruns T."/>
            <person name="Baldrian P."/>
            <person name="Vilgalys R."/>
            <person name="Dunand C."/>
            <person name="Henrissat B."/>
            <person name="Grigoriev I.V."/>
            <person name="Hibbett D."/>
            <person name="Nagy L.G."/>
            <person name="Martin F.M."/>
        </authorList>
    </citation>
    <scope>NUCLEOTIDE SEQUENCE</scope>
    <source>
        <strain evidence="1">UH-Tt-Lm1</strain>
    </source>
</reference>
<name>A0A9P6L2M2_9AGAM</name>
<comment type="caution">
    <text evidence="1">The sequence shown here is derived from an EMBL/GenBank/DDBJ whole genome shotgun (WGS) entry which is preliminary data.</text>
</comment>
<sequence length="382" mass="42495">MNLPPELIDQILDDLSDDLESLRAAALVSKAWASWCQAHLFKSVHLTPHTLNGWFKNVPHEVGGPASLTRTLTLEESYFMSWINPQFMYFPLSNLTTFSDVRSLSFIKWDAILFRGASLKPYFGHFGTTLRAVSLRSCGFHPAILFDLLSLLPNVDDLEIERPHTHSKVPDTIPDAPKITPSFRGTLSLADLSAGTLILKAIATLPLHFSTIKINGCLLYELGAYQMLLTSCRDTLVTLHLEESNRGLTLPDVSLASCNELEEVHALFLGFMKLPRSPGTPFSSITSRKLRKISLTFAEDGNPHYQNEPGWDESEWSVWGARPIPWGSWDTVLSHLAHQARGAGGRLTLQLNVRRVGPKPPKLDHLLPRFLGDGGLVDINCN</sequence>